<organism evidence="1 2">
    <name type="scientific">Trifolium subterraneum</name>
    <name type="common">Subterranean clover</name>
    <dbReference type="NCBI Taxonomy" id="3900"/>
    <lineage>
        <taxon>Eukaryota</taxon>
        <taxon>Viridiplantae</taxon>
        <taxon>Streptophyta</taxon>
        <taxon>Embryophyta</taxon>
        <taxon>Tracheophyta</taxon>
        <taxon>Spermatophyta</taxon>
        <taxon>Magnoliopsida</taxon>
        <taxon>eudicotyledons</taxon>
        <taxon>Gunneridae</taxon>
        <taxon>Pentapetalae</taxon>
        <taxon>rosids</taxon>
        <taxon>fabids</taxon>
        <taxon>Fabales</taxon>
        <taxon>Fabaceae</taxon>
        <taxon>Papilionoideae</taxon>
        <taxon>50 kb inversion clade</taxon>
        <taxon>NPAAA clade</taxon>
        <taxon>Hologalegina</taxon>
        <taxon>IRL clade</taxon>
        <taxon>Trifolieae</taxon>
        <taxon>Trifolium</taxon>
    </lineage>
</organism>
<name>A0A2Z6MM96_TRISU</name>
<protein>
    <submittedName>
        <fullName evidence="1">Uncharacterized protein</fullName>
    </submittedName>
</protein>
<reference evidence="2" key="1">
    <citation type="journal article" date="2017" name="Front. Plant Sci.">
        <title>Climate Clever Clovers: New Paradigm to Reduce the Environmental Footprint of Ruminants by Breeding Low Methanogenic Forages Utilizing Haplotype Variation.</title>
        <authorList>
            <person name="Kaur P."/>
            <person name="Appels R."/>
            <person name="Bayer P.E."/>
            <person name="Keeble-Gagnere G."/>
            <person name="Wang J."/>
            <person name="Hirakawa H."/>
            <person name="Shirasawa K."/>
            <person name="Vercoe P."/>
            <person name="Stefanova K."/>
            <person name="Durmic Z."/>
            <person name="Nichols P."/>
            <person name="Revell C."/>
            <person name="Isobe S.N."/>
            <person name="Edwards D."/>
            <person name="Erskine W."/>
        </authorList>
    </citation>
    <scope>NUCLEOTIDE SEQUENCE [LARGE SCALE GENOMIC DNA]</scope>
    <source>
        <strain evidence="2">cv. Daliak</strain>
    </source>
</reference>
<accession>A0A2Z6MM96</accession>
<gene>
    <name evidence="1" type="ORF">TSUD_15390</name>
</gene>
<keyword evidence="2" id="KW-1185">Reference proteome</keyword>
<dbReference type="AlphaFoldDB" id="A0A2Z6MM96"/>
<proteinExistence type="predicted"/>
<evidence type="ECO:0000313" key="2">
    <source>
        <dbReference type="Proteomes" id="UP000242715"/>
    </source>
</evidence>
<dbReference type="Proteomes" id="UP000242715">
    <property type="component" value="Unassembled WGS sequence"/>
</dbReference>
<evidence type="ECO:0000313" key="1">
    <source>
        <dbReference type="EMBL" id="GAU30853.1"/>
    </source>
</evidence>
<dbReference type="EMBL" id="DF973438">
    <property type="protein sequence ID" value="GAU30853.1"/>
    <property type="molecule type" value="Genomic_DNA"/>
</dbReference>
<sequence length="64" mass="7576">MKDMERKFEHKFATMKAENVENFKKLFTMMATLCQKLNLKECEKLSDNGGTRLRSEKHFNMGTE</sequence>